<dbReference type="InterPro" id="IPR000944">
    <property type="entry name" value="Tscrpt_reg_Rrf2"/>
</dbReference>
<dbReference type="PANTHER" id="PTHR33221">
    <property type="entry name" value="WINGED HELIX-TURN-HELIX TRANSCRIPTIONAL REGULATOR, RRF2 FAMILY"/>
    <property type="match status" value="1"/>
</dbReference>
<dbReference type="GO" id="GO:0005829">
    <property type="term" value="C:cytosol"/>
    <property type="evidence" value="ECO:0007669"/>
    <property type="project" value="TreeGrafter"/>
</dbReference>
<dbReference type="NCBIfam" id="TIGR00738">
    <property type="entry name" value="rrf2_super"/>
    <property type="match status" value="1"/>
</dbReference>
<dbReference type="RefSeq" id="WP_132013895.1">
    <property type="nucleotide sequence ID" value="NZ_SLUN01000008.1"/>
</dbReference>
<comment type="caution">
    <text evidence="2">The sequence shown here is derived from an EMBL/GenBank/DDBJ whole genome shotgun (WGS) entry which is preliminary data.</text>
</comment>
<dbReference type="Pfam" id="PF02082">
    <property type="entry name" value="Rrf2"/>
    <property type="match status" value="1"/>
</dbReference>
<protein>
    <submittedName>
        <fullName evidence="2">BadM/Rrf2 family transcriptional regulator</fullName>
    </submittedName>
</protein>
<name>A0A4R1RXM3_HYDET</name>
<dbReference type="InterPro" id="IPR036388">
    <property type="entry name" value="WH-like_DNA-bd_sf"/>
</dbReference>
<dbReference type="PROSITE" id="PS51197">
    <property type="entry name" value="HTH_RRF2_2"/>
    <property type="match status" value="1"/>
</dbReference>
<accession>A0A4R1RXM3</accession>
<keyword evidence="3" id="KW-1185">Reference proteome</keyword>
<dbReference type="AlphaFoldDB" id="A0A4R1RXM3"/>
<keyword evidence="1" id="KW-0238">DNA-binding</keyword>
<evidence type="ECO:0000313" key="3">
    <source>
        <dbReference type="Proteomes" id="UP000295008"/>
    </source>
</evidence>
<dbReference type="GO" id="GO:0003677">
    <property type="term" value="F:DNA binding"/>
    <property type="evidence" value="ECO:0007669"/>
    <property type="project" value="UniProtKB-KW"/>
</dbReference>
<dbReference type="OrthoDB" id="9808360at2"/>
<evidence type="ECO:0000256" key="1">
    <source>
        <dbReference type="ARBA" id="ARBA00023125"/>
    </source>
</evidence>
<evidence type="ECO:0000313" key="2">
    <source>
        <dbReference type="EMBL" id="TCL70930.1"/>
    </source>
</evidence>
<dbReference type="SUPFAM" id="SSF46785">
    <property type="entry name" value="Winged helix' DNA-binding domain"/>
    <property type="match status" value="1"/>
</dbReference>
<gene>
    <name evidence="2" type="ORF">EDC14_100877</name>
</gene>
<proteinExistence type="predicted"/>
<dbReference type="EMBL" id="SLUN01000008">
    <property type="protein sequence ID" value="TCL70930.1"/>
    <property type="molecule type" value="Genomic_DNA"/>
</dbReference>
<dbReference type="Gene3D" id="1.10.10.10">
    <property type="entry name" value="Winged helix-like DNA-binding domain superfamily/Winged helix DNA-binding domain"/>
    <property type="match status" value="1"/>
</dbReference>
<dbReference type="PANTHER" id="PTHR33221:SF5">
    <property type="entry name" value="HTH-TYPE TRANSCRIPTIONAL REGULATOR ISCR"/>
    <property type="match status" value="1"/>
</dbReference>
<dbReference type="PROSITE" id="PS01332">
    <property type="entry name" value="HTH_RRF2_1"/>
    <property type="match status" value="1"/>
</dbReference>
<reference evidence="2 3" key="1">
    <citation type="submission" date="2019-03" db="EMBL/GenBank/DDBJ databases">
        <title>Genomic Encyclopedia of Type Strains, Phase IV (KMG-IV): sequencing the most valuable type-strain genomes for metagenomic binning, comparative biology and taxonomic classification.</title>
        <authorList>
            <person name="Goeker M."/>
        </authorList>
    </citation>
    <scope>NUCLEOTIDE SEQUENCE [LARGE SCALE GENOMIC DNA]</scope>
    <source>
        <strain evidence="2 3">LX-B</strain>
    </source>
</reference>
<dbReference type="GO" id="GO:0003700">
    <property type="term" value="F:DNA-binding transcription factor activity"/>
    <property type="evidence" value="ECO:0007669"/>
    <property type="project" value="TreeGrafter"/>
</dbReference>
<sequence length="148" mass="16687">MQISTRGRYGLRAMVDLAMHNQEGPLALRVIAERQEISESYLEQVFTSLRKAGLVRASRGAQGGYELVKKATEITVGDVLRALEGPIAPVLCVESAPFSKQCEREKNCITRQFWQEFKETIDRFLDGTSLQDLADRAVSNKVNVMYYI</sequence>
<dbReference type="InterPro" id="IPR030489">
    <property type="entry name" value="TR_Rrf2-type_CS"/>
</dbReference>
<organism evidence="2 3">
    <name type="scientific">Hydrogenispora ethanolica</name>
    <dbReference type="NCBI Taxonomy" id="1082276"/>
    <lineage>
        <taxon>Bacteria</taxon>
        <taxon>Bacillati</taxon>
        <taxon>Bacillota</taxon>
        <taxon>Hydrogenispora</taxon>
    </lineage>
</organism>
<dbReference type="Proteomes" id="UP000295008">
    <property type="component" value="Unassembled WGS sequence"/>
</dbReference>
<dbReference type="InterPro" id="IPR036390">
    <property type="entry name" value="WH_DNA-bd_sf"/>
</dbReference>